<evidence type="ECO:0000313" key="3">
    <source>
        <dbReference type="Proteomes" id="UP000247634"/>
    </source>
</evidence>
<dbReference type="SUPFAM" id="SSF51182">
    <property type="entry name" value="RmlC-like cupins"/>
    <property type="match status" value="1"/>
</dbReference>
<dbReference type="CDD" id="cd02233">
    <property type="entry name" value="cupin_HNL-like"/>
    <property type="match status" value="1"/>
</dbReference>
<keyword evidence="3" id="KW-1185">Reference proteome</keyword>
<dbReference type="KEGG" id="sact:DMT42_22455"/>
<feature type="domain" description="Cupin type-2" evidence="1">
    <location>
        <begin position="40"/>
        <end position="96"/>
    </location>
</feature>
<dbReference type="RefSeq" id="WP_110629676.1">
    <property type="nucleotide sequence ID" value="NZ_CP029788.1"/>
</dbReference>
<dbReference type="InterPro" id="IPR014710">
    <property type="entry name" value="RmlC-like_jellyroll"/>
</dbReference>
<dbReference type="InterPro" id="IPR013096">
    <property type="entry name" value="Cupin_2"/>
</dbReference>
<reference evidence="2 3" key="1">
    <citation type="submission" date="2018-06" db="EMBL/GenBank/DDBJ databases">
        <title>The complete genome sequence of a nosiheptide producer Streptomyces actuosus ATCC 25421: deducing the ability of producing a new class III lantibiotics.</title>
        <authorList>
            <person name="Liu W."/>
            <person name="Sun F."/>
            <person name="Hu Y."/>
        </authorList>
    </citation>
    <scope>NUCLEOTIDE SEQUENCE [LARGE SCALE GENOMIC DNA]</scope>
    <source>
        <strain evidence="2 3">ATCC 25421</strain>
    </source>
</reference>
<dbReference type="Gene3D" id="2.60.120.10">
    <property type="entry name" value="Jelly Rolls"/>
    <property type="match status" value="1"/>
</dbReference>
<dbReference type="EMBL" id="CP029788">
    <property type="protein sequence ID" value="AWT44778.1"/>
    <property type="molecule type" value="Genomic_DNA"/>
</dbReference>
<dbReference type="PANTHER" id="PTHR43698">
    <property type="entry name" value="RIBD C-TERMINAL DOMAIN CONTAINING PROTEIN"/>
    <property type="match status" value="1"/>
</dbReference>
<dbReference type="InterPro" id="IPR011051">
    <property type="entry name" value="RmlC_Cupin_sf"/>
</dbReference>
<organism evidence="2 3">
    <name type="scientific">Streptomyces actuosus</name>
    <dbReference type="NCBI Taxonomy" id="1885"/>
    <lineage>
        <taxon>Bacteria</taxon>
        <taxon>Bacillati</taxon>
        <taxon>Actinomycetota</taxon>
        <taxon>Actinomycetes</taxon>
        <taxon>Kitasatosporales</taxon>
        <taxon>Streptomycetaceae</taxon>
        <taxon>Streptomyces</taxon>
    </lineage>
</organism>
<dbReference type="Proteomes" id="UP000247634">
    <property type="component" value="Chromosome"/>
</dbReference>
<evidence type="ECO:0000313" key="2">
    <source>
        <dbReference type="EMBL" id="AWT44778.1"/>
    </source>
</evidence>
<evidence type="ECO:0000259" key="1">
    <source>
        <dbReference type="Pfam" id="PF07883"/>
    </source>
</evidence>
<name>A0A2U9P730_STRAS</name>
<dbReference type="Pfam" id="PF07883">
    <property type="entry name" value="Cupin_2"/>
    <property type="match status" value="1"/>
</dbReference>
<accession>A0A2U9P730</accession>
<gene>
    <name evidence="2" type="ORF">DMT42_22455</name>
</gene>
<dbReference type="AlphaFoldDB" id="A0A2U9P730"/>
<protein>
    <submittedName>
        <fullName evidence="2">Cupin domain-containing protein</fullName>
    </submittedName>
</protein>
<proteinExistence type="predicted"/>
<dbReference type="PANTHER" id="PTHR43698:SF1">
    <property type="entry name" value="BLL4564 PROTEIN"/>
    <property type="match status" value="1"/>
</dbReference>
<dbReference type="OrthoDB" id="9802489at2"/>
<sequence length="124" mass="13651">MDVNRHPGDATKGPEERFSGDVWLWPRIGATANAEVRNVLFTPGSRSAWHRHPAGQVLHVTEGVGFVQSRGGERQEIRAGDTVVCHPGEEHWHGAAPGTFMTHIAVTDGPTEWQEHVADDDYHA</sequence>
<dbReference type="InterPro" id="IPR047263">
    <property type="entry name" value="HNL-like_cupin"/>
</dbReference>